<gene>
    <name evidence="1" type="ORF">PV05_06338</name>
</gene>
<accession>A0A0D2BN08</accession>
<name>A0A0D2BN08_9EURO</name>
<dbReference type="AlphaFoldDB" id="A0A0D2BN08"/>
<dbReference type="RefSeq" id="XP_013314515.1">
    <property type="nucleotide sequence ID" value="XM_013459061.1"/>
</dbReference>
<reference evidence="1 2" key="1">
    <citation type="submission" date="2015-01" db="EMBL/GenBank/DDBJ databases">
        <title>The Genome Sequence of Exophiala xenobiotica CBS118157.</title>
        <authorList>
            <consortium name="The Broad Institute Genomics Platform"/>
            <person name="Cuomo C."/>
            <person name="de Hoog S."/>
            <person name="Gorbushina A."/>
            <person name="Stielow B."/>
            <person name="Teixiera M."/>
            <person name="Abouelleil A."/>
            <person name="Chapman S.B."/>
            <person name="Priest M."/>
            <person name="Young S.K."/>
            <person name="Wortman J."/>
            <person name="Nusbaum C."/>
            <person name="Birren B."/>
        </authorList>
    </citation>
    <scope>NUCLEOTIDE SEQUENCE [LARGE SCALE GENOMIC DNA]</scope>
    <source>
        <strain evidence="1 2">CBS 118157</strain>
    </source>
</reference>
<protein>
    <submittedName>
        <fullName evidence="1">Uncharacterized protein</fullName>
    </submittedName>
</protein>
<organism evidence="1 2">
    <name type="scientific">Exophiala xenobiotica</name>
    <dbReference type="NCBI Taxonomy" id="348802"/>
    <lineage>
        <taxon>Eukaryota</taxon>
        <taxon>Fungi</taxon>
        <taxon>Dikarya</taxon>
        <taxon>Ascomycota</taxon>
        <taxon>Pezizomycotina</taxon>
        <taxon>Eurotiomycetes</taxon>
        <taxon>Chaetothyriomycetidae</taxon>
        <taxon>Chaetothyriales</taxon>
        <taxon>Herpotrichiellaceae</taxon>
        <taxon>Exophiala</taxon>
    </lineage>
</organism>
<dbReference type="EMBL" id="KN847320">
    <property type="protein sequence ID" value="KIW53931.1"/>
    <property type="molecule type" value="Genomic_DNA"/>
</dbReference>
<dbReference type="Proteomes" id="UP000054342">
    <property type="component" value="Unassembled WGS sequence"/>
</dbReference>
<dbReference type="GeneID" id="25328246"/>
<proteinExistence type="predicted"/>
<sequence>MIRSDNAHLSVYKMMTQSYLSRDDGERLLRFFTRKSKPTGVKLDIYVRGDEHTVGGDPYRDLRFKIRITLHVYKPIYINKARVLNGIENTANGPVFAFIDKKTGKPAFALTLDIWFVDDLEARKALAAVNDEELKESNFVVLKPGKDNAVDVPAQIDVRGLLGEDLDQWRNRRLQIKVLEDERFRDVPFRSRPSWTYIARAIATSVHHLRRNTPPPPRLGWIVLL</sequence>
<dbReference type="HOGENOM" id="CLU_1229958_0_0_1"/>
<keyword evidence="2" id="KW-1185">Reference proteome</keyword>
<dbReference type="OrthoDB" id="10349811at2759"/>
<evidence type="ECO:0000313" key="1">
    <source>
        <dbReference type="EMBL" id="KIW53931.1"/>
    </source>
</evidence>
<evidence type="ECO:0000313" key="2">
    <source>
        <dbReference type="Proteomes" id="UP000054342"/>
    </source>
</evidence>